<comment type="subcellular location">
    <subcellularLocation>
        <location evidence="1">Membrane</location>
        <topology evidence="1">Multi-pass membrane protein</topology>
    </subcellularLocation>
</comment>
<evidence type="ECO:0000313" key="7">
    <source>
        <dbReference type="EMBL" id="GKT22823.1"/>
    </source>
</evidence>
<protein>
    <submittedName>
        <fullName evidence="7">Retrieval of early ER protein Rer1 like protein</fullName>
    </submittedName>
</protein>
<evidence type="ECO:0000256" key="5">
    <source>
        <dbReference type="ARBA" id="ARBA00023136"/>
    </source>
</evidence>
<evidence type="ECO:0000256" key="2">
    <source>
        <dbReference type="ARBA" id="ARBA00006070"/>
    </source>
</evidence>
<keyword evidence="3 6" id="KW-0812">Transmembrane</keyword>
<comment type="caution">
    <text evidence="7">The sequence shown here is derived from an EMBL/GenBank/DDBJ whole genome shotgun (WGS) entry which is preliminary data.</text>
</comment>
<comment type="similarity">
    <text evidence="2">Belongs to the RER1 family.</text>
</comment>
<dbReference type="PANTHER" id="PTHR10743">
    <property type="entry name" value="PROTEIN RER1"/>
    <property type="match status" value="1"/>
</dbReference>
<gene>
    <name evidence="7" type="ORF">ADUPG1_012234</name>
</gene>
<proteinExistence type="inferred from homology"/>
<dbReference type="Pfam" id="PF03248">
    <property type="entry name" value="Rer1"/>
    <property type="match status" value="1"/>
</dbReference>
<evidence type="ECO:0000256" key="1">
    <source>
        <dbReference type="ARBA" id="ARBA00004141"/>
    </source>
</evidence>
<feature type="transmembrane region" description="Helical" evidence="6">
    <location>
        <begin position="52"/>
        <end position="71"/>
    </location>
</feature>
<dbReference type="InterPro" id="IPR004932">
    <property type="entry name" value="Rer1"/>
</dbReference>
<accession>A0ABQ5JYR0</accession>
<evidence type="ECO:0000256" key="4">
    <source>
        <dbReference type="ARBA" id="ARBA00022989"/>
    </source>
</evidence>
<dbReference type="Proteomes" id="UP001057375">
    <property type="component" value="Unassembled WGS sequence"/>
</dbReference>
<feature type="transmembrane region" description="Helical" evidence="6">
    <location>
        <begin position="177"/>
        <end position="195"/>
    </location>
</feature>
<keyword evidence="8" id="KW-1185">Reference proteome</keyword>
<feature type="transmembrane region" description="Helical" evidence="6">
    <location>
        <begin position="77"/>
        <end position="99"/>
    </location>
</feature>
<name>A0ABQ5JYR0_9EUKA</name>
<keyword evidence="4 6" id="KW-1133">Transmembrane helix</keyword>
<dbReference type="PIRSF" id="PIRSF016013">
    <property type="entry name" value="AtER_Rer1p"/>
    <property type="match status" value="1"/>
</dbReference>
<organism evidence="7 8">
    <name type="scientific">Aduncisulcus paluster</name>
    <dbReference type="NCBI Taxonomy" id="2918883"/>
    <lineage>
        <taxon>Eukaryota</taxon>
        <taxon>Metamonada</taxon>
        <taxon>Carpediemonas-like organisms</taxon>
        <taxon>Aduncisulcus</taxon>
    </lineage>
</organism>
<evidence type="ECO:0000256" key="6">
    <source>
        <dbReference type="SAM" id="Phobius"/>
    </source>
</evidence>
<sequence length="224" mass="26602">MDADEKTTEYNGSDFIPGQTTLPTIVKHYKTKMDHVTDKYLNLTIPFKTGRWIIAAVIALLFILRCVFTSSPFHYVLVMYCLYVYIIVHFLLFITPLGAPQSHSPNEIIPMDSDFMFDDEDGLRLEMLQLPNKADERDDEYKPFIPQLPEFKFWWLFVKSHLICLFLTLFQVFDIPVYWPILFMYLAFVVVLTALDEMKKWKEYGYVPFDFLRKKQNRKTKFDS</sequence>
<keyword evidence="5 6" id="KW-0472">Membrane</keyword>
<dbReference type="EMBL" id="BQXS01012427">
    <property type="protein sequence ID" value="GKT22823.1"/>
    <property type="molecule type" value="Genomic_DNA"/>
</dbReference>
<reference evidence="7" key="1">
    <citation type="submission" date="2022-03" db="EMBL/GenBank/DDBJ databases">
        <title>Draft genome sequence of Aduncisulcus paluster, a free-living microaerophilic Fornicata.</title>
        <authorList>
            <person name="Yuyama I."/>
            <person name="Kume K."/>
            <person name="Tamura T."/>
            <person name="Inagaki Y."/>
            <person name="Hashimoto T."/>
        </authorList>
    </citation>
    <scope>NUCLEOTIDE SEQUENCE</scope>
    <source>
        <strain evidence="7">NY0171</strain>
    </source>
</reference>
<dbReference type="PANTHER" id="PTHR10743:SF0">
    <property type="entry name" value="PROTEIN RER1"/>
    <property type="match status" value="1"/>
</dbReference>
<evidence type="ECO:0000313" key="8">
    <source>
        <dbReference type="Proteomes" id="UP001057375"/>
    </source>
</evidence>
<evidence type="ECO:0000256" key="3">
    <source>
        <dbReference type="ARBA" id="ARBA00022692"/>
    </source>
</evidence>